<dbReference type="InterPro" id="IPR001173">
    <property type="entry name" value="Glyco_trans_2-like"/>
</dbReference>
<sequence>MGVREELHGRAARSPRPVAGLGGERGGRLEAALDGGTRSVARGLRQAQRHAPRDPVCAPIGLTTTARVAGARRVCPGARGSRPLRLGPLRQPVRDRLRHASHARRLHDAAPGRALRPAHLVGQGSAVVRALVVARSGGLAPHGDGRRARAGRGGRGTHGDDLRARTLRHVPALGGRRLVRSALPRAHPAARVPRSGLRLRSGVAPDPCRGGGARPGRRVGSNRGRVDPFRRSNARSRRLPVPASPFRSALHERQPFQSPLQPPRRPLAHAGAQSGRAPARPGTATGRRRYRGPAHRRGSGGSASPAPRARLLVALRRLRGGAPGTARSRRTAARRTRRGRGAQSRGRGASGSARAVKQLWIVILNWNGLSHLRALLPALARCRVSSPWTVHVLVVDNGSSDGTVEALAREFPRAEVLALPENRRFAGGNNAGLVRAQGAGADAVMLLNNDTLPDPGLIEHLLGVLERDPSTAAVAPLIYFAAPSRRIWYAGGVCVTALGLTAHRGLRAMDRGQYREVEDTGYVTGCCLLARREAWEKVGLLEERYHIYAEDADWSLRARAVGLRLRFVPQARVWHEVSAASGQASAWKIYQRLRANLELFARHARGVGRLTWLPAFLVQQVALSGWLLLHGRIAAAAAVPRALWDAARRRPASEVAP</sequence>
<dbReference type="InterPro" id="IPR029044">
    <property type="entry name" value="Nucleotide-diphossugar_trans"/>
</dbReference>
<feature type="compositionally biased region" description="Basic residues" evidence="4">
    <location>
        <begin position="327"/>
        <end position="340"/>
    </location>
</feature>
<feature type="domain" description="Glycosyltransferase 2-like" evidence="5">
    <location>
        <begin position="375"/>
        <end position="538"/>
    </location>
</feature>
<accession>A0A538TV69</accession>
<feature type="compositionally biased region" description="Basic residues" evidence="4">
    <location>
        <begin position="286"/>
        <end position="298"/>
    </location>
</feature>
<dbReference type="Proteomes" id="UP000316609">
    <property type="component" value="Unassembled WGS sequence"/>
</dbReference>
<dbReference type="CDD" id="cd04186">
    <property type="entry name" value="GT_2_like_c"/>
    <property type="match status" value="1"/>
</dbReference>
<feature type="region of interest" description="Disordered" evidence="4">
    <location>
        <begin position="138"/>
        <end position="161"/>
    </location>
</feature>
<evidence type="ECO:0000256" key="1">
    <source>
        <dbReference type="ARBA" id="ARBA00006739"/>
    </source>
</evidence>
<feature type="compositionally biased region" description="Low complexity" evidence="4">
    <location>
        <begin position="303"/>
        <end position="315"/>
    </location>
</feature>
<organism evidence="6 7">
    <name type="scientific">Eiseniibacteriota bacterium</name>
    <dbReference type="NCBI Taxonomy" id="2212470"/>
    <lineage>
        <taxon>Bacteria</taxon>
        <taxon>Candidatus Eiseniibacteriota</taxon>
    </lineage>
</organism>
<gene>
    <name evidence="6" type="ORF">E6K78_04735</name>
</gene>
<dbReference type="Gene3D" id="3.90.550.10">
    <property type="entry name" value="Spore Coat Polysaccharide Biosynthesis Protein SpsA, Chain A"/>
    <property type="match status" value="1"/>
</dbReference>
<evidence type="ECO:0000313" key="7">
    <source>
        <dbReference type="Proteomes" id="UP000316609"/>
    </source>
</evidence>
<dbReference type="PANTHER" id="PTHR43179">
    <property type="entry name" value="RHAMNOSYLTRANSFERASE WBBL"/>
    <property type="match status" value="1"/>
</dbReference>
<proteinExistence type="inferred from homology"/>
<protein>
    <submittedName>
        <fullName evidence="6">Glycosyltransferase family 2 protein</fullName>
    </submittedName>
</protein>
<comment type="similarity">
    <text evidence="1">Belongs to the glycosyltransferase 2 family.</text>
</comment>
<dbReference type="PANTHER" id="PTHR43179:SF12">
    <property type="entry name" value="GALACTOFURANOSYLTRANSFERASE GLFT2"/>
    <property type="match status" value="1"/>
</dbReference>
<feature type="region of interest" description="Disordered" evidence="4">
    <location>
        <begin position="186"/>
        <end position="350"/>
    </location>
</feature>
<dbReference type="SUPFAM" id="SSF53448">
    <property type="entry name" value="Nucleotide-diphospho-sugar transferases"/>
    <property type="match status" value="1"/>
</dbReference>
<keyword evidence="2" id="KW-0328">Glycosyltransferase</keyword>
<dbReference type="Pfam" id="PF00535">
    <property type="entry name" value="Glycos_transf_2"/>
    <property type="match status" value="1"/>
</dbReference>
<evidence type="ECO:0000256" key="3">
    <source>
        <dbReference type="ARBA" id="ARBA00022679"/>
    </source>
</evidence>
<evidence type="ECO:0000313" key="6">
    <source>
        <dbReference type="EMBL" id="TMQ67515.1"/>
    </source>
</evidence>
<evidence type="ECO:0000259" key="5">
    <source>
        <dbReference type="Pfam" id="PF00535"/>
    </source>
</evidence>
<dbReference type="GO" id="GO:0016757">
    <property type="term" value="F:glycosyltransferase activity"/>
    <property type="evidence" value="ECO:0007669"/>
    <property type="project" value="UniProtKB-KW"/>
</dbReference>
<dbReference type="EMBL" id="VBOY01000038">
    <property type="protein sequence ID" value="TMQ67515.1"/>
    <property type="molecule type" value="Genomic_DNA"/>
</dbReference>
<name>A0A538TV69_UNCEI</name>
<feature type="compositionally biased region" description="Low complexity" evidence="4">
    <location>
        <begin position="341"/>
        <end position="350"/>
    </location>
</feature>
<evidence type="ECO:0000256" key="2">
    <source>
        <dbReference type="ARBA" id="ARBA00022676"/>
    </source>
</evidence>
<comment type="caution">
    <text evidence="6">The sequence shown here is derived from an EMBL/GenBank/DDBJ whole genome shotgun (WGS) entry which is preliminary data.</text>
</comment>
<feature type="region of interest" description="Disordered" evidence="4">
    <location>
        <begin position="1"/>
        <end position="34"/>
    </location>
</feature>
<keyword evidence="3 6" id="KW-0808">Transferase</keyword>
<evidence type="ECO:0000256" key="4">
    <source>
        <dbReference type="SAM" id="MobiDB-lite"/>
    </source>
</evidence>
<dbReference type="AlphaFoldDB" id="A0A538TV69"/>
<reference evidence="6 7" key="1">
    <citation type="journal article" date="2019" name="Nat. Microbiol.">
        <title>Mediterranean grassland soil C-N compound turnover is dependent on rainfall and depth, and is mediated by genomically divergent microorganisms.</title>
        <authorList>
            <person name="Diamond S."/>
            <person name="Andeer P.F."/>
            <person name="Li Z."/>
            <person name="Crits-Christoph A."/>
            <person name="Burstein D."/>
            <person name="Anantharaman K."/>
            <person name="Lane K.R."/>
            <person name="Thomas B.C."/>
            <person name="Pan C."/>
            <person name="Northen T.R."/>
            <person name="Banfield J.F."/>
        </authorList>
    </citation>
    <scope>NUCLEOTIDE SEQUENCE [LARGE SCALE GENOMIC DNA]</scope>
    <source>
        <strain evidence="6">WS_8</strain>
    </source>
</reference>